<protein>
    <submittedName>
        <fullName evidence="2">Uncharacterized protein</fullName>
    </submittedName>
</protein>
<evidence type="ECO:0000256" key="1">
    <source>
        <dbReference type="SAM" id="Coils"/>
    </source>
</evidence>
<sequence length="127" mass="14615">MKMDLLWIGNGCLLHSHGQNECTSNVEIVEDNDDVEDQFLEERFDQFAMALALNDDEMAEKALQEMGSPLEINQMKHLMKGMTEIEKQLHQLYEEMNRMIEKGDQATANDMIEAKYKVVKGQFESGI</sequence>
<evidence type="ECO:0000313" key="2">
    <source>
        <dbReference type="EMBL" id="CAK9215239.1"/>
    </source>
</evidence>
<feature type="coiled-coil region" evidence="1">
    <location>
        <begin position="75"/>
        <end position="102"/>
    </location>
</feature>
<gene>
    <name evidence="2" type="ORF">CSSPTR1EN2_LOCUS12632</name>
</gene>
<reference evidence="2" key="1">
    <citation type="submission" date="2024-02" db="EMBL/GenBank/DDBJ databases">
        <authorList>
            <consortium name="ELIXIR-Norway"/>
            <consortium name="Elixir Norway"/>
        </authorList>
    </citation>
    <scope>NUCLEOTIDE SEQUENCE</scope>
</reference>
<organism evidence="2 3">
    <name type="scientific">Sphagnum troendelagicum</name>
    <dbReference type="NCBI Taxonomy" id="128251"/>
    <lineage>
        <taxon>Eukaryota</taxon>
        <taxon>Viridiplantae</taxon>
        <taxon>Streptophyta</taxon>
        <taxon>Embryophyta</taxon>
        <taxon>Bryophyta</taxon>
        <taxon>Sphagnophytina</taxon>
        <taxon>Sphagnopsida</taxon>
        <taxon>Sphagnales</taxon>
        <taxon>Sphagnaceae</taxon>
        <taxon>Sphagnum</taxon>
    </lineage>
</organism>
<accession>A0ABP0UBZ9</accession>
<name>A0ABP0UBZ9_9BRYO</name>
<keyword evidence="1" id="KW-0175">Coiled coil</keyword>
<evidence type="ECO:0000313" key="3">
    <source>
        <dbReference type="Proteomes" id="UP001497512"/>
    </source>
</evidence>
<keyword evidence="3" id="KW-1185">Reference proteome</keyword>
<dbReference type="Proteomes" id="UP001497512">
    <property type="component" value="Chromosome 2"/>
</dbReference>
<proteinExistence type="predicted"/>
<dbReference type="EMBL" id="OZ019894">
    <property type="protein sequence ID" value="CAK9215239.1"/>
    <property type="molecule type" value="Genomic_DNA"/>
</dbReference>